<dbReference type="Pfam" id="PF06722">
    <property type="entry name" value="EryCIII-like_C"/>
    <property type="match status" value="1"/>
</dbReference>
<dbReference type="PANTHER" id="PTHR48050:SF13">
    <property type="entry name" value="STEROL 3-BETA-GLUCOSYLTRANSFERASE UGT80A2"/>
    <property type="match status" value="1"/>
</dbReference>
<name>A0A9X1NH01_9ACTN</name>
<gene>
    <name evidence="2" type="ORF">LR394_28970</name>
</gene>
<reference evidence="2" key="1">
    <citation type="submission" date="2021-11" db="EMBL/GenBank/DDBJ databases">
        <title>Streptomyces corallinus and Kineosporia corallina sp. nov., two new coral-derived marine actinobacteria.</title>
        <authorList>
            <person name="Buangrab K."/>
            <person name="Sutthacheep M."/>
            <person name="Yeemin T."/>
            <person name="Harunari E."/>
            <person name="Igarashi Y."/>
            <person name="Sripreechasak P."/>
            <person name="Kanchanasin P."/>
            <person name="Tanasupawat S."/>
            <person name="Phongsopitanun W."/>
        </authorList>
    </citation>
    <scope>NUCLEOTIDE SEQUENCE</scope>
    <source>
        <strain evidence="2">JCM 31032</strain>
    </source>
</reference>
<dbReference type="GO" id="GO:0017000">
    <property type="term" value="P:antibiotic biosynthetic process"/>
    <property type="evidence" value="ECO:0007669"/>
    <property type="project" value="UniProtKB-ARBA"/>
</dbReference>
<accession>A0A9X1NH01</accession>
<dbReference type="CDD" id="cd03784">
    <property type="entry name" value="GT1_Gtf-like"/>
    <property type="match status" value="1"/>
</dbReference>
<evidence type="ECO:0000313" key="3">
    <source>
        <dbReference type="Proteomes" id="UP001138997"/>
    </source>
</evidence>
<keyword evidence="3" id="KW-1185">Reference proteome</keyword>
<dbReference type="InterPro" id="IPR010610">
    <property type="entry name" value="EryCIII-like_C"/>
</dbReference>
<evidence type="ECO:0000313" key="2">
    <source>
        <dbReference type="EMBL" id="MCD5314942.1"/>
    </source>
</evidence>
<organism evidence="2 3">
    <name type="scientific">Kineosporia babensis</name>
    <dbReference type="NCBI Taxonomy" id="499548"/>
    <lineage>
        <taxon>Bacteria</taxon>
        <taxon>Bacillati</taxon>
        <taxon>Actinomycetota</taxon>
        <taxon>Actinomycetes</taxon>
        <taxon>Kineosporiales</taxon>
        <taxon>Kineosporiaceae</taxon>
        <taxon>Kineosporia</taxon>
    </lineage>
</organism>
<proteinExistence type="predicted"/>
<feature type="domain" description="Erythromycin biosynthesis protein CIII-like C-terminal" evidence="1">
    <location>
        <begin position="292"/>
        <end position="373"/>
    </location>
</feature>
<dbReference type="PANTHER" id="PTHR48050">
    <property type="entry name" value="STEROL 3-BETA-GLUCOSYLTRANSFERASE"/>
    <property type="match status" value="1"/>
</dbReference>
<dbReference type="FunFam" id="3.40.50.2000:FF:000009">
    <property type="entry name" value="Sterol 3-beta-glucosyltransferase UGT80A2"/>
    <property type="match status" value="1"/>
</dbReference>
<protein>
    <submittedName>
        <fullName evidence="2">Glycosyltransferase</fullName>
    </submittedName>
</protein>
<evidence type="ECO:0000259" key="1">
    <source>
        <dbReference type="Pfam" id="PF06722"/>
    </source>
</evidence>
<sequence>MSTYGSRGDVEPMAALAVTLQELGVEAVVCAPPEDEFRALLERAGVEMVAAGMAVKELIAEAKANPHITLPERARKVTSRQYEAVLEVAQKADVIIGSGLMPAAAGARTVADQLGLPFHLVAFQPVTMPSPYQPPVAYPGRPLPPDVTDNRELWKHDAESMNVIFGAAVNDHRVSVGLPPVPSIRAYVLNKRPWLAVDPVLSPWRPSDLLDVLQTGAWILPDTRPLPAELEAFLEADQEPVYVGFGSMAMGNAPAEVARAAVEAARKQGRRLVMAKGWAGLEAIDEADDCFVVGDVNQQKLFPRVAAVVHHGGAGTTTAAARAGTPQVIVPQVVDQPHFARRVAELGIGVAHEGSVPTSESLAEALNRALGMTRRAQEMAGQIKTDGTLVAARELGVA</sequence>
<dbReference type="Proteomes" id="UP001138997">
    <property type="component" value="Unassembled WGS sequence"/>
</dbReference>
<dbReference type="GO" id="GO:0016758">
    <property type="term" value="F:hexosyltransferase activity"/>
    <property type="evidence" value="ECO:0007669"/>
    <property type="project" value="UniProtKB-ARBA"/>
</dbReference>
<dbReference type="AlphaFoldDB" id="A0A9X1NH01"/>
<comment type="caution">
    <text evidence="2">The sequence shown here is derived from an EMBL/GenBank/DDBJ whole genome shotgun (WGS) entry which is preliminary data.</text>
</comment>
<dbReference type="EMBL" id="JAJOMB010000019">
    <property type="protein sequence ID" value="MCD5314942.1"/>
    <property type="molecule type" value="Genomic_DNA"/>
</dbReference>
<dbReference type="InterPro" id="IPR002213">
    <property type="entry name" value="UDP_glucos_trans"/>
</dbReference>
<dbReference type="SUPFAM" id="SSF53756">
    <property type="entry name" value="UDP-Glycosyltransferase/glycogen phosphorylase"/>
    <property type="match status" value="1"/>
</dbReference>
<dbReference type="GO" id="GO:0008194">
    <property type="term" value="F:UDP-glycosyltransferase activity"/>
    <property type="evidence" value="ECO:0007669"/>
    <property type="project" value="InterPro"/>
</dbReference>
<dbReference type="Gene3D" id="3.40.50.2000">
    <property type="entry name" value="Glycogen Phosphorylase B"/>
    <property type="match status" value="2"/>
</dbReference>
<dbReference type="RefSeq" id="WP_231447748.1">
    <property type="nucleotide sequence ID" value="NZ_JAJOMB010000019.1"/>
</dbReference>
<dbReference type="InterPro" id="IPR050426">
    <property type="entry name" value="Glycosyltransferase_28"/>
</dbReference>